<organism evidence="1 2">
    <name type="scientific">Lactuca virosa</name>
    <dbReference type="NCBI Taxonomy" id="75947"/>
    <lineage>
        <taxon>Eukaryota</taxon>
        <taxon>Viridiplantae</taxon>
        <taxon>Streptophyta</taxon>
        <taxon>Embryophyta</taxon>
        <taxon>Tracheophyta</taxon>
        <taxon>Spermatophyta</taxon>
        <taxon>Magnoliopsida</taxon>
        <taxon>eudicotyledons</taxon>
        <taxon>Gunneridae</taxon>
        <taxon>Pentapetalae</taxon>
        <taxon>asterids</taxon>
        <taxon>campanulids</taxon>
        <taxon>Asterales</taxon>
        <taxon>Asteraceae</taxon>
        <taxon>Cichorioideae</taxon>
        <taxon>Cichorieae</taxon>
        <taxon>Lactucinae</taxon>
        <taxon>Lactuca</taxon>
    </lineage>
</organism>
<evidence type="ECO:0000313" key="1">
    <source>
        <dbReference type="EMBL" id="CAH1430525.1"/>
    </source>
</evidence>
<comment type="caution">
    <text evidence="1">The sequence shown here is derived from an EMBL/GenBank/DDBJ whole genome shotgun (WGS) entry which is preliminary data.</text>
</comment>
<dbReference type="EMBL" id="CAKMRJ010003334">
    <property type="protein sequence ID" value="CAH1430525.1"/>
    <property type="molecule type" value="Genomic_DNA"/>
</dbReference>
<accession>A0AAU9MUK2</accession>
<name>A0AAU9MUK2_9ASTR</name>
<dbReference type="Proteomes" id="UP001157418">
    <property type="component" value="Unassembled WGS sequence"/>
</dbReference>
<protein>
    <submittedName>
        <fullName evidence="1">Uncharacterized protein</fullName>
    </submittedName>
</protein>
<evidence type="ECO:0000313" key="2">
    <source>
        <dbReference type="Proteomes" id="UP001157418"/>
    </source>
</evidence>
<gene>
    <name evidence="1" type="ORF">LVIROSA_LOCUS17295</name>
</gene>
<proteinExistence type="predicted"/>
<keyword evidence="2" id="KW-1185">Reference proteome</keyword>
<reference evidence="1 2" key="1">
    <citation type="submission" date="2022-01" db="EMBL/GenBank/DDBJ databases">
        <authorList>
            <person name="Xiong W."/>
            <person name="Schranz E."/>
        </authorList>
    </citation>
    <scope>NUCLEOTIDE SEQUENCE [LARGE SCALE GENOMIC DNA]</scope>
</reference>
<dbReference type="AlphaFoldDB" id="A0AAU9MUK2"/>
<sequence>MEWVGVGRALFGFYVGADFRLYALSMMNASKAKASKTKNNKNPSCCIYAIYANLKEYFGNLRSYKRLCYQYTKVSR</sequence>